<dbReference type="AlphaFoldDB" id="A0A1I4Q0F2"/>
<keyword evidence="2" id="KW-1185">Reference proteome</keyword>
<protein>
    <recommendedName>
        <fullName evidence="3">DUF4214 domain-containing protein</fullName>
    </recommendedName>
</protein>
<dbReference type="EMBL" id="FOUF01000013">
    <property type="protein sequence ID" value="SFM33346.1"/>
    <property type="molecule type" value="Genomic_DNA"/>
</dbReference>
<evidence type="ECO:0008006" key="3">
    <source>
        <dbReference type="Google" id="ProtNLM"/>
    </source>
</evidence>
<evidence type="ECO:0000313" key="1">
    <source>
        <dbReference type="EMBL" id="SFM33346.1"/>
    </source>
</evidence>
<dbReference type="RefSeq" id="WP_090668624.1">
    <property type="nucleotide sequence ID" value="NZ_FOUF01000013.1"/>
</dbReference>
<evidence type="ECO:0000313" key="2">
    <source>
        <dbReference type="Proteomes" id="UP000199561"/>
    </source>
</evidence>
<sequence>MAISDTQKEYIVGLVVGLFNAAPGANYLRELSNAIEAGTSFEDLADFLVSTPQFQQDILKGNVTVSNQVSVLLNNFGLAPGNTDPASPDAQAEQFFTDRLNAGADIGDVVIEAGLYLLGSPAAAFQDTANLFKNKILVAGIYSRENSDDNVADLQAILAGVTAAGPANEADAMAYLEDLGFGENPGSTFTLTIGEDKLTGTTNNDIFDAPVIQSNAGTTIDTLESFDIIDGNTGTDTLNATINSGRPAPVLKNIENVNLRFTAAQSVDLSSSSGVETVTLANGTAVGTVTSVGSAANLAVKNQVQNANFSGSTAATLGLALDTVGNFTTPTQTVVNLGSAVPSKATTLNVTANNTNAEVTDSNAGEIIKTLSIAASGENILKMTEAAKATSVTVSGEGSVDLTGAAFTGALTKFDAATNTGGVQANIQSTAAATVTTGDGADTIDMDTVVTKGSSVALGKGDDKLYVGAELANLNKGADGGEGTDIINITDGTTLDATNSKFITNFETLDVSGGKGNYDVSLNNFATVQIDEAINGVLAGAVDFKNAPDSFTLNIASEAGTGADFAVGNTITVTGKDYTGATATADAETFTLVATIHDGDENNAANGNIDANTITVANVEHLVIDANVGTLDGGTDALAASEHKLTASVVADKAETLTIKGDASVDLSGVTTIGVVSKVDATASKGNVTIDFSTQDNSVAYNGSEGVDTYKGSEKGDVIYTAQGADVVTLGAAGARDTFVLKAATDSQITDTNEDGKIDLTDDTGFDEIVVFNGGGGLTNDRLDVTNFAFSGAQRGVSDVSGSVTAATDLTSIADLFNTPAGDRGVAYSSVGADIYAFIDANKDGNFTAADDLIVKLTGVATLSETDINF</sequence>
<accession>A0A1I4Q0F2</accession>
<gene>
    <name evidence="1" type="ORF">SAMN05421880_11349</name>
</gene>
<name>A0A1I4Q0F2_9PROT</name>
<proteinExistence type="predicted"/>
<dbReference type="STRING" id="52442.SAMN05421880_11349"/>
<organism evidence="1 2">
    <name type="scientific">Nitrosomonas nitrosa</name>
    <dbReference type="NCBI Taxonomy" id="52442"/>
    <lineage>
        <taxon>Bacteria</taxon>
        <taxon>Pseudomonadati</taxon>
        <taxon>Pseudomonadota</taxon>
        <taxon>Betaproteobacteria</taxon>
        <taxon>Nitrosomonadales</taxon>
        <taxon>Nitrosomonadaceae</taxon>
        <taxon>Nitrosomonas</taxon>
    </lineage>
</organism>
<dbReference type="Proteomes" id="UP000199561">
    <property type="component" value="Unassembled WGS sequence"/>
</dbReference>
<reference evidence="1 2" key="1">
    <citation type="submission" date="2016-10" db="EMBL/GenBank/DDBJ databases">
        <authorList>
            <person name="de Groot N.N."/>
        </authorList>
    </citation>
    <scope>NUCLEOTIDE SEQUENCE [LARGE SCALE GENOMIC DNA]</scope>
    <source>
        <strain evidence="1 2">Nm146</strain>
    </source>
</reference>